<evidence type="ECO:0008006" key="3">
    <source>
        <dbReference type="Google" id="ProtNLM"/>
    </source>
</evidence>
<gene>
    <name evidence="1" type="ORF">AFUS01_LOCUS13629</name>
</gene>
<keyword evidence="2" id="KW-1185">Reference proteome</keyword>
<evidence type="ECO:0000313" key="1">
    <source>
        <dbReference type="EMBL" id="CAG7724619.1"/>
    </source>
</evidence>
<dbReference type="GO" id="GO:0005794">
    <property type="term" value="C:Golgi apparatus"/>
    <property type="evidence" value="ECO:0007669"/>
    <property type="project" value="TreeGrafter"/>
</dbReference>
<accession>A0A8J2JQP7</accession>
<dbReference type="Proteomes" id="UP000708208">
    <property type="component" value="Unassembled WGS sequence"/>
</dbReference>
<dbReference type="AlphaFoldDB" id="A0A8J2JQP7"/>
<organism evidence="1 2">
    <name type="scientific">Allacma fusca</name>
    <dbReference type="NCBI Taxonomy" id="39272"/>
    <lineage>
        <taxon>Eukaryota</taxon>
        <taxon>Metazoa</taxon>
        <taxon>Ecdysozoa</taxon>
        <taxon>Arthropoda</taxon>
        <taxon>Hexapoda</taxon>
        <taxon>Collembola</taxon>
        <taxon>Symphypleona</taxon>
        <taxon>Sminthuridae</taxon>
        <taxon>Allacma</taxon>
    </lineage>
</organism>
<dbReference type="OrthoDB" id="191601at2759"/>
<dbReference type="PANTHER" id="PTHR17985">
    <property type="entry name" value="SER/THR-RICH PROTEIN T10 IN DGCR REGION"/>
    <property type="match status" value="1"/>
</dbReference>
<dbReference type="EMBL" id="CAJVCH010111863">
    <property type="protein sequence ID" value="CAG7724619.1"/>
    <property type="molecule type" value="Genomic_DNA"/>
</dbReference>
<protein>
    <recommendedName>
        <fullName evidence="3">Transport and Golgi organization protein 2</fullName>
    </recommendedName>
</protein>
<proteinExistence type="predicted"/>
<name>A0A8J2JQP7_9HEXA</name>
<dbReference type="GO" id="GO:0007030">
    <property type="term" value="P:Golgi organization"/>
    <property type="evidence" value="ECO:0007669"/>
    <property type="project" value="TreeGrafter"/>
</dbReference>
<reference evidence="1" key="1">
    <citation type="submission" date="2021-06" db="EMBL/GenBank/DDBJ databases">
        <authorList>
            <person name="Hodson N. C."/>
            <person name="Mongue J. A."/>
            <person name="Jaron S. K."/>
        </authorList>
    </citation>
    <scope>NUCLEOTIDE SEQUENCE</scope>
</reference>
<dbReference type="InterPro" id="IPR008551">
    <property type="entry name" value="TANGO2"/>
</dbReference>
<dbReference type="PANTHER" id="PTHR17985:SF8">
    <property type="entry name" value="TRANSPORT AND GOLGI ORGANIZATION PROTEIN 2 HOMOLOG"/>
    <property type="match status" value="1"/>
</dbReference>
<evidence type="ECO:0000313" key="2">
    <source>
        <dbReference type="Proteomes" id="UP000708208"/>
    </source>
</evidence>
<comment type="caution">
    <text evidence="1">The sequence shown here is derived from an EMBL/GenBank/DDBJ whole genome shotgun (WGS) entry which is preliminary data.</text>
</comment>
<sequence>MCILFINVNPNAEQDQYKIVLACNRDELYDRKTLPAHRWLDNPNCLGGIDMKVGREGGTWLAMNEKSAKIGVILSIACERKSDKQGRGSIITDYMNSKEDPRSYINSLREEADKYSLFNFISLSKIDSDPVLTYFTNNGPDEAPKILSSTGIYGFSNSVLEMPFLKVERGAQDLESLLKKYPTRKDESKLLADILDLLKSPERHYPDPHLRRQIGDFAEQYIKNLSSRFVHIPSGNYGTRTHTIILVTGDNQGSYHEWTLEDSSYNVLTANWKYSKFDISFDPSVKIL</sequence>
<dbReference type="GO" id="GO:0009306">
    <property type="term" value="P:protein secretion"/>
    <property type="evidence" value="ECO:0007669"/>
    <property type="project" value="TreeGrafter"/>
</dbReference>
<dbReference type="Pfam" id="PF05742">
    <property type="entry name" value="TANGO2"/>
    <property type="match status" value="1"/>
</dbReference>